<dbReference type="InterPro" id="IPR029016">
    <property type="entry name" value="GAF-like_dom_sf"/>
</dbReference>
<name>A0A938XXN3_9ACTN</name>
<protein>
    <submittedName>
        <fullName evidence="6">IclR family transcriptional regulator</fullName>
    </submittedName>
</protein>
<evidence type="ECO:0000313" key="6">
    <source>
        <dbReference type="EMBL" id="MBM9458342.1"/>
    </source>
</evidence>
<dbReference type="InterPro" id="IPR005471">
    <property type="entry name" value="Tscrpt_reg_IclR_N"/>
</dbReference>
<feature type="domain" description="IclR-ED" evidence="5">
    <location>
        <begin position="69"/>
        <end position="246"/>
    </location>
</feature>
<keyword evidence="2" id="KW-0238">DNA-binding</keyword>
<keyword evidence="1" id="KW-0805">Transcription regulation</keyword>
<dbReference type="PROSITE" id="PS51078">
    <property type="entry name" value="ICLR_ED"/>
    <property type="match status" value="1"/>
</dbReference>
<keyword evidence="3" id="KW-0804">Transcription</keyword>
<sequence>MRNGDDFSPAVINRLAGLLDQFCEGRELTLSQLADGADLPRSSVHRLLSQLVASGWVTRNGRTYALSRTMVEWGSRAQQHDPLYRAAHPILQELHASTGLVAHLAVLDGTDVRYLDKVGRSTVALPSRIGGSQPALRTALGKAIIAHSGATQRGVGGTLETLVPGGPSPALRREIAQIRQRHVAHERNQSVPGIACLAAPIGDEQLCVGALSLSGPTELLDEVALAMPVRRAAQQAWRALSEDRSAVARLVHAG</sequence>
<reference evidence="6" key="1">
    <citation type="submission" date="2021-01" db="EMBL/GenBank/DDBJ databases">
        <title>Novel species in genus Nocardioides.</title>
        <authorList>
            <person name="Zhang G."/>
        </authorList>
    </citation>
    <scope>NUCLEOTIDE SEQUENCE</scope>
    <source>
        <strain evidence="6">Zg-536</strain>
    </source>
</reference>
<evidence type="ECO:0000259" key="5">
    <source>
        <dbReference type="PROSITE" id="PS51078"/>
    </source>
</evidence>
<accession>A0A938XXN3</accession>
<evidence type="ECO:0000256" key="1">
    <source>
        <dbReference type="ARBA" id="ARBA00023015"/>
    </source>
</evidence>
<dbReference type="RefSeq" id="WP_205289659.1">
    <property type="nucleotide sequence ID" value="NZ_CP074406.1"/>
</dbReference>
<dbReference type="Pfam" id="PF01614">
    <property type="entry name" value="IclR_C"/>
    <property type="match status" value="1"/>
</dbReference>
<organism evidence="6 7">
    <name type="scientific">Nocardioides faecalis</name>
    <dbReference type="NCBI Taxonomy" id="2803858"/>
    <lineage>
        <taxon>Bacteria</taxon>
        <taxon>Bacillati</taxon>
        <taxon>Actinomycetota</taxon>
        <taxon>Actinomycetes</taxon>
        <taxon>Propionibacteriales</taxon>
        <taxon>Nocardioidaceae</taxon>
        <taxon>Nocardioides</taxon>
    </lineage>
</organism>
<dbReference type="Pfam" id="PF09339">
    <property type="entry name" value="HTH_IclR"/>
    <property type="match status" value="1"/>
</dbReference>
<dbReference type="GO" id="GO:0003700">
    <property type="term" value="F:DNA-binding transcription factor activity"/>
    <property type="evidence" value="ECO:0007669"/>
    <property type="project" value="TreeGrafter"/>
</dbReference>
<dbReference type="Gene3D" id="3.30.450.40">
    <property type="match status" value="1"/>
</dbReference>
<dbReference type="InterPro" id="IPR050707">
    <property type="entry name" value="HTH_MetabolicPath_Reg"/>
</dbReference>
<dbReference type="Gene3D" id="1.10.10.10">
    <property type="entry name" value="Winged helix-like DNA-binding domain superfamily/Winged helix DNA-binding domain"/>
    <property type="match status" value="1"/>
</dbReference>
<dbReference type="PANTHER" id="PTHR30136">
    <property type="entry name" value="HELIX-TURN-HELIX TRANSCRIPTIONAL REGULATOR, ICLR FAMILY"/>
    <property type="match status" value="1"/>
</dbReference>
<evidence type="ECO:0000313" key="7">
    <source>
        <dbReference type="Proteomes" id="UP000663791"/>
    </source>
</evidence>
<dbReference type="Proteomes" id="UP000663791">
    <property type="component" value="Unassembled WGS sequence"/>
</dbReference>
<evidence type="ECO:0000256" key="2">
    <source>
        <dbReference type="ARBA" id="ARBA00023125"/>
    </source>
</evidence>
<keyword evidence="7" id="KW-1185">Reference proteome</keyword>
<dbReference type="SUPFAM" id="SSF46785">
    <property type="entry name" value="Winged helix' DNA-binding domain"/>
    <property type="match status" value="1"/>
</dbReference>
<gene>
    <name evidence="6" type="ORF">JK386_00320</name>
</gene>
<proteinExistence type="predicted"/>
<dbReference type="PANTHER" id="PTHR30136:SF35">
    <property type="entry name" value="HTH-TYPE TRANSCRIPTIONAL REGULATOR RV1719"/>
    <property type="match status" value="1"/>
</dbReference>
<dbReference type="AlphaFoldDB" id="A0A938XXN3"/>
<dbReference type="GO" id="GO:0003677">
    <property type="term" value="F:DNA binding"/>
    <property type="evidence" value="ECO:0007669"/>
    <property type="project" value="UniProtKB-KW"/>
</dbReference>
<dbReference type="InterPro" id="IPR014757">
    <property type="entry name" value="Tscrpt_reg_IclR_C"/>
</dbReference>
<dbReference type="SUPFAM" id="SSF55781">
    <property type="entry name" value="GAF domain-like"/>
    <property type="match status" value="1"/>
</dbReference>
<comment type="caution">
    <text evidence="6">The sequence shown here is derived from an EMBL/GenBank/DDBJ whole genome shotgun (WGS) entry which is preliminary data.</text>
</comment>
<dbReference type="EMBL" id="JAERTX010000001">
    <property type="protein sequence ID" value="MBM9458342.1"/>
    <property type="molecule type" value="Genomic_DNA"/>
</dbReference>
<feature type="domain" description="HTH iclR-type" evidence="4">
    <location>
        <begin position="9"/>
        <end position="68"/>
    </location>
</feature>
<evidence type="ECO:0000259" key="4">
    <source>
        <dbReference type="PROSITE" id="PS51077"/>
    </source>
</evidence>
<dbReference type="InterPro" id="IPR036390">
    <property type="entry name" value="WH_DNA-bd_sf"/>
</dbReference>
<dbReference type="InterPro" id="IPR036388">
    <property type="entry name" value="WH-like_DNA-bd_sf"/>
</dbReference>
<evidence type="ECO:0000256" key="3">
    <source>
        <dbReference type="ARBA" id="ARBA00023163"/>
    </source>
</evidence>
<dbReference type="PROSITE" id="PS51077">
    <property type="entry name" value="HTH_ICLR"/>
    <property type="match status" value="1"/>
</dbReference>
<dbReference type="GO" id="GO:0045892">
    <property type="term" value="P:negative regulation of DNA-templated transcription"/>
    <property type="evidence" value="ECO:0007669"/>
    <property type="project" value="TreeGrafter"/>
</dbReference>
<dbReference type="SMART" id="SM00346">
    <property type="entry name" value="HTH_ICLR"/>
    <property type="match status" value="1"/>
</dbReference>